<dbReference type="RefSeq" id="WP_338066691.1">
    <property type="nucleotide sequence ID" value="NZ_UHFX01000003.1"/>
</dbReference>
<evidence type="ECO:0000313" key="1">
    <source>
        <dbReference type="EMBL" id="SUO03219.1"/>
    </source>
</evidence>
<dbReference type="InterPro" id="IPR015797">
    <property type="entry name" value="NUDIX_hydrolase-like_dom_sf"/>
</dbReference>
<name>A0A380LH77_9FIRM</name>
<proteinExistence type="predicted"/>
<dbReference type="GeneID" id="89226396"/>
<protein>
    <submittedName>
        <fullName evidence="1">Mutator protein MutT</fullName>
    </submittedName>
</protein>
<dbReference type="SUPFAM" id="SSF55811">
    <property type="entry name" value="Nudix"/>
    <property type="match status" value="1"/>
</dbReference>
<evidence type="ECO:0000313" key="2">
    <source>
        <dbReference type="Proteomes" id="UP000255523"/>
    </source>
</evidence>
<sequence length="118" mass="13428">MKENDGKWSLPGGWCDVNISVGENVVKEEAGFDIIPEKIIAIQDRAKHNLPVYAYGVCKIFIQCSVIKGEFKKNIETTNCSYFSENNLPTLALEKNNEEQIKMCFAAYRAKNWTTLFD</sequence>
<dbReference type="Gene3D" id="3.90.79.10">
    <property type="entry name" value="Nucleoside Triphosphate Pyrophosphohydrolase"/>
    <property type="match status" value="1"/>
</dbReference>
<reference evidence="1 2" key="1">
    <citation type="submission" date="2018-06" db="EMBL/GenBank/DDBJ databases">
        <authorList>
            <consortium name="Pathogen Informatics"/>
            <person name="Doyle S."/>
        </authorList>
    </citation>
    <scope>NUCLEOTIDE SEQUENCE [LARGE SCALE GENOMIC DNA]</scope>
    <source>
        <strain evidence="1 2">NCTC11087</strain>
    </source>
</reference>
<dbReference type="AlphaFoldDB" id="A0A380LH77"/>
<keyword evidence="2" id="KW-1185">Reference proteome</keyword>
<dbReference type="EMBL" id="UHFX01000003">
    <property type="protein sequence ID" value="SUO03219.1"/>
    <property type="molecule type" value="Genomic_DNA"/>
</dbReference>
<organism evidence="1 2">
    <name type="scientific">Faecalicoccus pleomorphus</name>
    <dbReference type="NCBI Taxonomy" id="1323"/>
    <lineage>
        <taxon>Bacteria</taxon>
        <taxon>Bacillati</taxon>
        <taxon>Bacillota</taxon>
        <taxon>Erysipelotrichia</taxon>
        <taxon>Erysipelotrichales</taxon>
        <taxon>Erysipelotrichaceae</taxon>
        <taxon>Faecalicoccus</taxon>
    </lineage>
</organism>
<dbReference type="Proteomes" id="UP000255523">
    <property type="component" value="Unassembled WGS sequence"/>
</dbReference>
<accession>A0A380LH77</accession>
<gene>
    <name evidence="1" type="ORF">NCTC11087_00071</name>
</gene>